<feature type="region of interest" description="Disordered" evidence="1">
    <location>
        <begin position="1"/>
        <end position="158"/>
    </location>
</feature>
<dbReference type="AlphaFoldDB" id="A0A6J4NE80"/>
<feature type="compositionally biased region" description="Basic residues" evidence="1">
    <location>
        <begin position="121"/>
        <end position="144"/>
    </location>
</feature>
<reference evidence="2" key="1">
    <citation type="submission" date="2020-02" db="EMBL/GenBank/DDBJ databases">
        <authorList>
            <person name="Meier V. D."/>
        </authorList>
    </citation>
    <scope>NUCLEOTIDE SEQUENCE</scope>
    <source>
        <strain evidence="2">AVDCRST_MAG21</strain>
    </source>
</reference>
<evidence type="ECO:0000256" key="1">
    <source>
        <dbReference type="SAM" id="MobiDB-lite"/>
    </source>
</evidence>
<organism evidence="2">
    <name type="scientific">uncultured Nocardioidaceae bacterium</name>
    <dbReference type="NCBI Taxonomy" id="253824"/>
    <lineage>
        <taxon>Bacteria</taxon>
        <taxon>Bacillati</taxon>
        <taxon>Actinomycetota</taxon>
        <taxon>Actinomycetes</taxon>
        <taxon>Propionibacteriales</taxon>
        <taxon>Nocardioidaceae</taxon>
        <taxon>environmental samples</taxon>
    </lineage>
</organism>
<feature type="compositionally biased region" description="Basic and acidic residues" evidence="1">
    <location>
        <begin position="89"/>
        <end position="109"/>
    </location>
</feature>
<gene>
    <name evidence="2" type="ORF">AVDCRST_MAG21-1467</name>
</gene>
<proteinExistence type="predicted"/>
<feature type="compositionally biased region" description="Basic and acidic residues" evidence="1">
    <location>
        <begin position="1"/>
        <end position="12"/>
    </location>
</feature>
<feature type="non-terminal residue" evidence="2">
    <location>
        <position position="1"/>
    </location>
</feature>
<evidence type="ECO:0000313" key="2">
    <source>
        <dbReference type="EMBL" id="CAA9380389.1"/>
    </source>
</evidence>
<sequence>DIAARARADRRPPANRARRPLVFRLRPAEPDRTEAPVLRGGRHRPCLGALDAAPGASGVRGDRPRRPHHDRPGRGDGLGDLPSRALGRHGHDQRPVPQAGRDRRADPCRRLGRQGGWTQDRRRRRAPPRVRRPPPSRGHRHLHPCPRGAGHRLAGPVCGDCTDRGL</sequence>
<dbReference type="EMBL" id="CADCUL010000145">
    <property type="protein sequence ID" value="CAA9380389.1"/>
    <property type="molecule type" value="Genomic_DNA"/>
</dbReference>
<accession>A0A6J4NE80</accession>
<protein>
    <submittedName>
        <fullName evidence="2">Uncharacterized protein</fullName>
    </submittedName>
</protein>
<feature type="compositionally biased region" description="Basic and acidic residues" evidence="1">
    <location>
        <begin position="60"/>
        <end position="74"/>
    </location>
</feature>
<feature type="non-terminal residue" evidence="2">
    <location>
        <position position="166"/>
    </location>
</feature>
<name>A0A6J4NE80_9ACTN</name>